<reference evidence="2" key="2">
    <citation type="submission" date="2020-05" db="UniProtKB">
        <authorList>
            <consortium name="EnsemblMetazoa"/>
        </authorList>
    </citation>
    <scope>IDENTIFICATION</scope>
    <source>
        <strain evidence="2">MINIMUS1</strain>
    </source>
</reference>
<reference evidence="3" key="1">
    <citation type="submission" date="2013-03" db="EMBL/GenBank/DDBJ databases">
        <title>The Genome Sequence of Anopheles minimus MINIMUS1.</title>
        <authorList>
            <consortium name="The Broad Institute Genomics Platform"/>
            <person name="Neafsey D.E."/>
            <person name="Walton C."/>
            <person name="Walker B."/>
            <person name="Young S.K."/>
            <person name="Zeng Q."/>
            <person name="Gargeya S."/>
            <person name="Fitzgerald M."/>
            <person name="Haas B."/>
            <person name="Abouelleil A."/>
            <person name="Allen A.W."/>
            <person name="Alvarado L."/>
            <person name="Arachchi H.M."/>
            <person name="Berlin A.M."/>
            <person name="Chapman S.B."/>
            <person name="Gainer-Dewar J."/>
            <person name="Goldberg J."/>
            <person name="Griggs A."/>
            <person name="Gujja S."/>
            <person name="Hansen M."/>
            <person name="Howarth C."/>
            <person name="Imamovic A."/>
            <person name="Ireland A."/>
            <person name="Larimer J."/>
            <person name="McCowan C."/>
            <person name="Murphy C."/>
            <person name="Pearson M."/>
            <person name="Poon T.W."/>
            <person name="Priest M."/>
            <person name="Roberts A."/>
            <person name="Saif S."/>
            <person name="Shea T."/>
            <person name="Sisk P."/>
            <person name="Sykes S."/>
            <person name="Wortman J."/>
            <person name="Nusbaum C."/>
            <person name="Birren B."/>
        </authorList>
    </citation>
    <scope>NUCLEOTIDE SEQUENCE [LARGE SCALE GENOMIC DNA]</scope>
    <source>
        <strain evidence="3">MINIMUS1</strain>
    </source>
</reference>
<feature type="region of interest" description="Disordered" evidence="1">
    <location>
        <begin position="64"/>
        <end position="97"/>
    </location>
</feature>
<sequence length="97" mass="11123">MAKRLRATGSLYRIAKINDEILERELFGESSTSVSLQEELVDHEYIEDCITIDDSIDIDMEESINDVEDSDNEADYSMYSVPDPSNEIPPFEEELRS</sequence>
<proteinExistence type="predicted"/>
<dbReference type="Proteomes" id="UP000075920">
    <property type="component" value="Unassembled WGS sequence"/>
</dbReference>
<evidence type="ECO:0000313" key="2">
    <source>
        <dbReference type="EnsemblMetazoa" id="AMIN014460-PA"/>
    </source>
</evidence>
<accession>A0A182WP48</accession>
<dbReference type="AlphaFoldDB" id="A0A182WP48"/>
<evidence type="ECO:0000313" key="3">
    <source>
        <dbReference type="Proteomes" id="UP000075920"/>
    </source>
</evidence>
<dbReference type="EnsemblMetazoa" id="AMIN014460-RA">
    <property type="protein sequence ID" value="AMIN014460-PA"/>
    <property type="gene ID" value="AMIN014460"/>
</dbReference>
<protein>
    <submittedName>
        <fullName evidence="2">Uncharacterized protein</fullName>
    </submittedName>
</protein>
<name>A0A182WP48_9DIPT</name>
<organism evidence="2 3">
    <name type="scientific">Anopheles minimus</name>
    <dbReference type="NCBI Taxonomy" id="112268"/>
    <lineage>
        <taxon>Eukaryota</taxon>
        <taxon>Metazoa</taxon>
        <taxon>Ecdysozoa</taxon>
        <taxon>Arthropoda</taxon>
        <taxon>Hexapoda</taxon>
        <taxon>Insecta</taxon>
        <taxon>Pterygota</taxon>
        <taxon>Neoptera</taxon>
        <taxon>Endopterygota</taxon>
        <taxon>Diptera</taxon>
        <taxon>Nematocera</taxon>
        <taxon>Culicoidea</taxon>
        <taxon>Culicidae</taxon>
        <taxon>Anophelinae</taxon>
        <taxon>Anopheles</taxon>
    </lineage>
</organism>
<feature type="compositionally biased region" description="Acidic residues" evidence="1">
    <location>
        <begin position="64"/>
        <end position="74"/>
    </location>
</feature>
<dbReference type="VEuPathDB" id="VectorBase:AMIN014460"/>
<keyword evidence="3" id="KW-1185">Reference proteome</keyword>
<evidence type="ECO:0000256" key="1">
    <source>
        <dbReference type="SAM" id="MobiDB-lite"/>
    </source>
</evidence>